<protein>
    <recommendedName>
        <fullName evidence="3">Permuted papain-like amidase enzyme, YaeF/YiiX, C92 family</fullName>
    </recommendedName>
</protein>
<dbReference type="InterPro" id="IPR038765">
    <property type="entry name" value="Papain-like_cys_pep_sf"/>
</dbReference>
<gene>
    <name evidence="1" type="ORF">Y10_08960</name>
</gene>
<proteinExistence type="predicted"/>
<keyword evidence="2" id="KW-1185">Reference proteome</keyword>
<reference evidence="1" key="1">
    <citation type="submission" date="2022-07" db="EMBL/GenBank/DDBJ databases">
        <title>Taxonomy of Novel Oxalotrophic and Methylotrophic Bacteria.</title>
        <authorList>
            <person name="Sahin N."/>
            <person name="Tani A."/>
        </authorList>
    </citation>
    <scope>NUCLEOTIDE SEQUENCE</scope>
    <source>
        <strain evidence="1">Y10</strain>
    </source>
</reference>
<comment type="caution">
    <text evidence="1">The sequence shown here is derived from an EMBL/GenBank/DDBJ whole genome shotgun (WGS) entry which is preliminary data.</text>
</comment>
<dbReference type="Pfam" id="PF05708">
    <property type="entry name" value="Peptidase_C92"/>
    <property type="match status" value="1"/>
</dbReference>
<evidence type="ECO:0000313" key="2">
    <source>
        <dbReference type="Proteomes" id="UP001143543"/>
    </source>
</evidence>
<evidence type="ECO:0000313" key="1">
    <source>
        <dbReference type="EMBL" id="GLB48528.1"/>
    </source>
</evidence>
<name>A0ABQ5MGL2_9FLAO</name>
<dbReference type="InterPro" id="IPR024453">
    <property type="entry name" value="Peptidase_C92"/>
</dbReference>
<accession>A0ABQ5MGL2</accession>
<dbReference type="SUPFAM" id="SSF54001">
    <property type="entry name" value="Cysteine proteinases"/>
    <property type="match status" value="1"/>
</dbReference>
<dbReference type="Gene3D" id="3.90.1720.10">
    <property type="entry name" value="endopeptidase domain like (from Nostoc punctiforme)"/>
    <property type="match status" value="1"/>
</dbReference>
<organism evidence="1 2">
    <name type="scientific">Neptunitalea lumnitzerae</name>
    <dbReference type="NCBI Taxonomy" id="2965509"/>
    <lineage>
        <taxon>Bacteria</taxon>
        <taxon>Pseudomonadati</taxon>
        <taxon>Bacteroidota</taxon>
        <taxon>Flavobacteriia</taxon>
        <taxon>Flavobacteriales</taxon>
        <taxon>Flavobacteriaceae</taxon>
        <taxon>Neptunitalea</taxon>
    </lineage>
</organism>
<dbReference type="Proteomes" id="UP001143543">
    <property type="component" value="Unassembled WGS sequence"/>
</dbReference>
<dbReference type="EMBL" id="BRVO01000001">
    <property type="protein sequence ID" value="GLB48528.1"/>
    <property type="molecule type" value="Genomic_DNA"/>
</dbReference>
<sequence>MVTVTGVFLIYKLFFWVDGTIETTQVSKDKAIVRFSETEMQQLQPGDIILRRGYGFISDMVARSFTNNGYEVTHAGILINENNEWKVYHSLSSDVADKDGVQKQSLNTFLDHSYPDKLLVVRLKKFTTETEHQLTTLVKAYEQAQIPFDKNGNYNDASEMFCTEFIIQVYGKDLKLLELPENEQDKKDYYYSLSSLYDTLCFDKVINKFAK</sequence>
<evidence type="ECO:0008006" key="3">
    <source>
        <dbReference type="Google" id="ProtNLM"/>
    </source>
</evidence>